<comment type="subcellular location">
    <subcellularLocation>
        <location evidence="1">Cell membrane</location>
    </subcellularLocation>
</comment>
<evidence type="ECO:0000313" key="8">
    <source>
        <dbReference type="Proteomes" id="UP000192472"/>
    </source>
</evidence>
<feature type="domain" description="Glycosyltransferase 2-like" evidence="6">
    <location>
        <begin position="4"/>
        <end position="150"/>
    </location>
</feature>
<dbReference type="SUPFAM" id="SSF53448">
    <property type="entry name" value="Nucleotide-diphospho-sugar transferases"/>
    <property type="match status" value="1"/>
</dbReference>
<evidence type="ECO:0000313" key="7">
    <source>
        <dbReference type="EMBL" id="SMD32385.1"/>
    </source>
</evidence>
<accession>A0A1W2G6U3</accession>
<evidence type="ECO:0000256" key="3">
    <source>
        <dbReference type="ARBA" id="ARBA00022676"/>
    </source>
</evidence>
<evidence type="ECO:0000256" key="1">
    <source>
        <dbReference type="ARBA" id="ARBA00004236"/>
    </source>
</evidence>
<dbReference type="InterPro" id="IPR001173">
    <property type="entry name" value="Glyco_trans_2-like"/>
</dbReference>
<dbReference type="NCBIfam" id="TIGR04283">
    <property type="entry name" value="glyco_like_mftF"/>
    <property type="match status" value="1"/>
</dbReference>
<dbReference type="Gene3D" id="3.90.550.10">
    <property type="entry name" value="Spore Coat Polysaccharide Biosynthesis Protein SpsA, Chain A"/>
    <property type="match status" value="1"/>
</dbReference>
<evidence type="ECO:0000256" key="4">
    <source>
        <dbReference type="ARBA" id="ARBA00022679"/>
    </source>
</evidence>
<dbReference type="CDD" id="cd02522">
    <property type="entry name" value="GT_2_like_a"/>
    <property type="match status" value="1"/>
</dbReference>
<organism evidence="7 8">
    <name type="scientific">Reichenbachiella faecimaris</name>
    <dbReference type="NCBI Taxonomy" id="692418"/>
    <lineage>
        <taxon>Bacteria</taxon>
        <taxon>Pseudomonadati</taxon>
        <taxon>Bacteroidota</taxon>
        <taxon>Cytophagia</taxon>
        <taxon>Cytophagales</taxon>
        <taxon>Reichenbachiellaceae</taxon>
        <taxon>Reichenbachiella</taxon>
    </lineage>
</organism>
<evidence type="ECO:0000259" key="6">
    <source>
        <dbReference type="Pfam" id="PF00535"/>
    </source>
</evidence>
<dbReference type="GO" id="GO:0016757">
    <property type="term" value="F:glycosyltransferase activity"/>
    <property type="evidence" value="ECO:0007669"/>
    <property type="project" value="UniProtKB-KW"/>
</dbReference>
<dbReference type="Proteomes" id="UP000192472">
    <property type="component" value="Unassembled WGS sequence"/>
</dbReference>
<keyword evidence="8" id="KW-1185">Reference proteome</keyword>
<dbReference type="GO" id="GO:0005886">
    <property type="term" value="C:plasma membrane"/>
    <property type="evidence" value="ECO:0007669"/>
    <property type="project" value="UniProtKB-SubCell"/>
</dbReference>
<dbReference type="PANTHER" id="PTHR43646">
    <property type="entry name" value="GLYCOSYLTRANSFERASE"/>
    <property type="match status" value="1"/>
</dbReference>
<keyword evidence="4 7" id="KW-0808">Transferase</keyword>
<keyword evidence="2" id="KW-1003">Cell membrane</keyword>
<name>A0A1W2G6U3_REIFA</name>
<gene>
    <name evidence="7" type="ORF">SAMN04488029_0730</name>
</gene>
<proteinExistence type="predicted"/>
<keyword evidence="3" id="KW-0328">Glycosyltransferase</keyword>
<dbReference type="InterPro" id="IPR029044">
    <property type="entry name" value="Nucleotide-diphossugar_trans"/>
</dbReference>
<dbReference type="AlphaFoldDB" id="A0A1W2G6U3"/>
<dbReference type="RefSeq" id="WP_084371044.1">
    <property type="nucleotide sequence ID" value="NZ_FWYF01000001.1"/>
</dbReference>
<keyword evidence="5" id="KW-0472">Membrane</keyword>
<protein>
    <submittedName>
        <fullName evidence="7">Transferase 2, rSAM/selenodomain-associated</fullName>
    </submittedName>
</protein>
<dbReference type="EMBL" id="FWYF01000001">
    <property type="protein sequence ID" value="SMD32385.1"/>
    <property type="molecule type" value="Genomic_DNA"/>
</dbReference>
<dbReference type="OrthoDB" id="9810303at2"/>
<sequence>MNISIIIPTLNEANYISQTIDRIRANQSKKSDIEIIVVDAGSRDDTVGLVTQKVNQVYEDSSLAGAKYKSLNQGAKLAKGAVLLFLDADTFLPPNFDKYVEEALSQHGVVGGAFEFGFDRKGIIYRMIQWVNRIRYRVDKRYFGDQGIFCSQKVFEQVGGYPNQPIMEAAYLCKALRKLGQLALIKVPIITSTRRFEQGNIFSVFLKDTWIWIQFTLGLNIKRYALAYWKENENGG</sequence>
<evidence type="ECO:0000256" key="5">
    <source>
        <dbReference type="ARBA" id="ARBA00023136"/>
    </source>
</evidence>
<evidence type="ECO:0000256" key="2">
    <source>
        <dbReference type="ARBA" id="ARBA00022475"/>
    </source>
</evidence>
<dbReference type="Pfam" id="PF00535">
    <property type="entry name" value="Glycos_transf_2"/>
    <property type="match status" value="1"/>
</dbReference>
<dbReference type="InterPro" id="IPR026461">
    <property type="entry name" value="Trfase_2_rSAM/seldom_assoc"/>
</dbReference>
<reference evidence="7 8" key="1">
    <citation type="submission" date="2017-04" db="EMBL/GenBank/DDBJ databases">
        <authorList>
            <person name="Afonso C.L."/>
            <person name="Miller P.J."/>
            <person name="Scott M.A."/>
            <person name="Spackman E."/>
            <person name="Goraichik I."/>
            <person name="Dimitrov K.M."/>
            <person name="Suarez D.L."/>
            <person name="Swayne D.E."/>
        </authorList>
    </citation>
    <scope>NUCLEOTIDE SEQUENCE [LARGE SCALE GENOMIC DNA]</scope>
    <source>
        <strain evidence="7 8">DSM 26133</strain>
    </source>
</reference>
<dbReference type="PANTHER" id="PTHR43646:SF2">
    <property type="entry name" value="GLYCOSYLTRANSFERASE 2-LIKE DOMAIN-CONTAINING PROTEIN"/>
    <property type="match status" value="1"/>
</dbReference>
<dbReference type="STRING" id="692418.SAMN04488029_0730"/>